<sequence>MVGLKQMICQKCASHKVKVVLFETEGKKFAVCDDCGNVQSIGRDLQERYGKWLHHRERSD</sequence>
<gene>
    <name evidence="1" type="ordered locus">MCP_2516</name>
</gene>
<keyword evidence="2" id="KW-1185">Reference proteome</keyword>
<evidence type="ECO:0000313" key="2">
    <source>
        <dbReference type="Proteomes" id="UP000001882"/>
    </source>
</evidence>
<dbReference type="Proteomes" id="UP000001882">
    <property type="component" value="Chromosome"/>
</dbReference>
<reference evidence="1 2" key="1">
    <citation type="journal article" date="2007" name="Appl. Environ. Microbiol.">
        <title>Isolation of key methanogens for global methane emission from rice paddy fields: a novel isolate affiliated with the clone cluster rice cluster I.</title>
        <authorList>
            <person name="Sakai S."/>
            <person name="Imachi H."/>
            <person name="Sekiguchi Y."/>
            <person name="Ohashi A."/>
            <person name="Harada H."/>
            <person name="Kamagata Y."/>
        </authorList>
    </citation>
    <scope>NUCLEOTIDE SEQUENCE [LARGE SCALE GENOMIC DNA]</scope>
    <source>
        <strain evidence="2">DSM 17711 / JCM 13418 / NBRC 101707 / SANAE</strain>
    </source>
</reference>
<protein>
    <submittedName>
        <fullName evidence="1">Uncharacterized protein</fullName>
    </submittedName>
</protein>
<dbReference type="AlphaFoldDB" id="D1Z1L6"/>
<accession>D1Z1L6</accession>
<dbReference type="InParanoid" id="D1Z1L6"/>
<evidence type="ECO:0000313" key="1">
    <source>
        <dbReference type="EMBL" id="BAI62588.1"/>
    </source>
</evidence>
<dbReference type="eggNOG" id="arCOG12596">
    <property type="taxonomic scope" value="Archaea"/>
</dbReference>
<dbReference type="EMBL" id="AP011532">
    <property type="protein sequence ID" value="BAI62588.1"/>
    <property type="molecule type" value="Genomic_DNA"/>
</dbReference>
<reference evidence="2" key="3">
    <citation type="journal article" date="2011" name="PLoS ONE">
        <title>Genome sequence of a mesophilic hydrogenotrophic methanogen Methanocella paludicola, the first cultivated representative of the order Methanocellales.</title>
        <authorList>
            <person name="Sakai S."/>
            <person name="Takaki Y."/>
            <person name="Shimamura S."/>
            <person name="Sekine M."/>
            <person name="Tajima T."/>
            <person name="Kosugi H."/>
            <person name="Ichikawa N."/>
            <person name="Tasumi E."/>
            <person name="Hiraki A.T."/>
            <person name="Shimizu A."/>
            <person name="Kato Y."/>
            <person name="Nishiko R."/>
            <person name="Mori K."/>
            <person name="Fujita N."/>
            <person name="Imachi H."/>
            <person name="Takai K."/>
        </authorList>
    </citation>
    <scope>NUCLEOTIDE SEQUENCE [LARGE SCALE GENOMIC DNA]</scope>
    <source>
        <strain evidence="2">DSM 17711 / JCM 13418 / NBRC 101707 / SANAE</strain>
    </source>
</reference>
<dbReference type="STRING" id="304371.MCP_2516"/>
<reference evidence="1 2" key="2">
    <citation type="journal article" date="2008" name="Int. J. Syst. Evol. Microbiol.">
        <title>Methanocella paludicola gen. nov., sp. nov., a methane-producing archaeon, the first isolate of the lineage 'Rice Cluster I', and proposal of the new archaeal order Methanocellales ord. nov.</title>
        <authorList>
            <person name="Sakai S."/>
            <person name="Imachi H."/>
            <person name="Hanada S."/>
            <person name="Ohashi A."/>
            <person name="Harada H."/>
            <person name="Kamagata Y."/>
        </authorList>
    </citation>
    <scope>NUCLEOTIDE SEQUENCE [LARGE SCALE GENOMIC DNA]</scope>
    <source>
        <strain evidence="2">DSM 17711 / JCM 13418 / NBRC 101707 / SANAE</strain>
    </source>
</reference>
<proteinExistence type="predicted"/>
<organism evidence="1 2">
    <name type="scientific">Methanocella paludicola (strain DSM 17711 / JCM 13418 / NBRC 101707 / SANAE)</name>
    <dbReference type="NCBI Taxonomy" id="304371"/>
    <lineage>
        <taxon>Archaea</taxon>
        <taxon>Methanobacteriati</taxon>
        <taxon>Methanobacteriota</taxon>
        <taxon>Stenosarchaea group</taxon>
        <taxon>Methanomicrobia</taxon>
        <taxon>Methanocellales</taxon>
        <taxon>Methanocellaceae</taxon>
        <taxon>Methanocella</taxon>
    </lineage>
</organism>
<dbReference type="KEGG" id="mpd:MCP_2516"/>
<name>D1Z1L6_METPS</name>